<protein>
    <submittedName>
        <fullName evidence="1">Uncharacterized protein</fullName>
    </submittedName>
</protein>
<accession>A0ABS5EVP3</accession>
<comment type="caution">
    <text evidence="1">The sequence shown here is derived from an EMBL/GenBank/DDBJ whole genome shotgun (WGS) entry which is preliminary data.</text>
</comment>
<evidence type="ECO:0000313" key="1">
    <source>
        <dbReference type="EMBL" id="MBR0664364.1"/>
    </source>
</evidence>
<organism evidence="1 2">
    <name type="scientific">Plastoroseomonas hellenica</name>
    <dbReference type="NCBI Taxonomy" id="2687306"/>
    <lineage>
        <taxon>Bacteria</taxon>
        <taxon>Pseudomonadati</taxon>
        <taxon>Pseudomonadota</taxon>
        <taxon>Alphaproteobacteria</taxon>
        <taxon>Acetobacterales</taxon>
        <taxon>Acetobacteraceae</taxon>
        <taxon>Plastoroseomonas</taxon>
    </lineage>
</organism>
<sequence>MLSLWLSGVDAWMGAVHGMSFAELQREQIRMVHEFAARVTQAWGAGWMPSLPAKQPSITERMAALSLRVVAGGRR</sequence>
<dbReference type="RefSeq" id="WP_211851969.1">
    <property type="nucleotide sequence ID" value="NZ_JAAGBB010000008.1"/>
</dbReference>
<gene>
    <name evidence="1" type="ORF">GXW71_08345</name>
</gene>
<evidence type="ECO:0000313" key="2">
    <source>
        <dbReference type="Proteomes" id="UP001196870"/>
    </source>
</evidence>
<dbReference type="EMBL" id="JAAGBB010000008">
    <property type="protein sequence ID" value="MBR0664364.1"/>
    <property type="molecule type" value="Genomic_DNA"/>
</dbReference>
<name>A0ABS5EVP3_9PROT</name>
<keyword evidence="2" id="KW-1185">Reference proteome</keyword>
<reference evidence="2" key="1">
    <citation type="journal article" date="2021" name="Syst. Appl. Microbiol.">
        <title>Roseomonas hellenica sp. nov., isolated from roots of wild-growing Alkanna tinctoria.</title>
        <authorList>
            <person name="Rat A."/>
            <person name="Naranjo H.D."/>
            <person name="Lebbe L."/>
            <person name="Cnockaert M."/>
            <person name="Krigas N."/>
            <person name="Grigoriadou K."/>
            <person name="Maloupa E."/>
            <person name="Willems A."/>
        </authorList>
    </citation>
    <scope>NUCLEOTIDE SEQUENCE [LARGE SCALE GENOMIC DNA]</scope>
    <source>
        <strain evidence="2">LMG 31523</strain>
    </source>
</reference>
<dbReference type="Proteomes" id="UP001196870">
    <property type="component" value="Unassembled WGS sequence"/>
</dbReference>
<proteinExistence type="predicted"/>